<evidence type="ECO:0000313" key="3">
    <source>
        <dbReference type="Proteomes" id="UP000800035"/>
    </source>
</evidence>
<gene>
    <name evidence="2" type="ORF">CC80DRAFT_492416</name>
</gene>
<protein>
    <recommendedName>
        <fullName evidence="1">F-box domain-containing protein</fullName>
    </recommendedName>
</protein>
<reference evidence="2" key="1">
    <citation type="journal article" date="2020" name="Stud. Mycol.">
        <title>101 Dothideomycetes genomes: a test case for predicting lifestyles and emergence of pathogens.</title>
        <authorList>
            <person name="Haridas S."/>
            <person name="Albert R."/>
            <person name="Binder M."/>
            <person name="Bloem J."/>
            <person name="Labutti K."/>
            <person name="Salamov A."/>
            <person name="Andreopoulos B."/>
            <person name="Baker S."/>
            <person name="Barry K."/>
            <person name="Bills G."/>
            <person name="Bluhm B."/>
            <person name="Cannon C."/>
            <person name="Castanera R."/>
            <person name="Culley D."/>
            <person name="Daum C."/>
            <person name="Ezra D."/>
            <person name="Gonzalez J."/>
            <person name="Henrissat B."/>
            <person name="Kuo A."/>
            <person name="Liang C."/>
            <person name="Lipzen A."/>
            <person name="Lutzoni F."/>
            <person name="Magnuson J."/>
            <person name="Mondo S."/>
            <person name="Nolan M."/>
            <person name="Ohm R."/>
            <person name="Pangilinan J."/>
            <person name="Park H.-J."/>
            <person name="Ramirez L."/>
            <person name="Alfaro M."/>
            <person name="Sun H."/>
            <person name="Tritt A."/>
            <person name="Yoshinaga Y."/>
            <person name="Zwiers L.-H."/>
            <person name="Turgeon B."/>
            <person name="Goodwin S."/>
            <person name="Spatafora J."/>
            <person name="Crous P."/>
            <person name="Grigoriev I."/>
        </authorList>
    </citation>
    <scope>NUCLEOTIDE SEQUENCE</scope>
    <source>
        <strain evidence="2">CBS 675.92</strain>
    </source>
</reference>
<dbReference type="Gene3D" id="1.20.1280.50">
    <property type="match status" value="1"/>
</dbReference>
<dbReference type="PROSITE" id="PS50181">
    <property type="entry name" value="FBOX"/>
    <property type="match status" value="1"/>
</dbReference>
<keyword evidence="3" id="KW-1185">Reference proteome</keyword>
<dbReference type="InterPro" id="IPR001810">
    <property type="entry name" value="F-box_dom"/>
</dbReference>
<dbReference type="InterPro" id="IPR036047">
    <property type="entry name" value="F-box-like_dom_sf"/>
</dbReference>
<dbReference type="SUPFAM" id="SSF81383">
    <property type="entry name" value="F-box domain"/>
    <property type="match status" value="1"/>
</dbReference>
<evidence type="ECO:0000313" key="2">
    <source>
        <dbReference type="EMBL" id="KAF1956130.1"/>
    </source>
</evidence>
<feature type="domain" description="F-box" evidence="1">
    <location>
        <begin position="4"/>
        <end position="49"/>
    </location>
</feature>
<proteinExistence type="predicted"/>
<dbReference type="CDD" id="cd09917">
    <property type="entry name" value="F-box_SF"/>
    <property type="match status" value="1"/>
</dbReference>
<evidence type="ECO:0000259" key="1">
    <source>
        <dbReference type="PROSITE" id="PS50181"/>
    </source>
</evidence>
<dbReference type="EMBL" id="ML976992">
    <property type="protein sequence ID" value="KAF1956130.1"/>
    <property type="molecule type" value="Genomic_DNA"/>
</dbReference>
<sequence length="422" mass="48169">MAMTGPLGQLPAELQIHIFSYLHNADLKAVRAVSWEFRNNATPRLFRSMVVCARYQGLSALEIVSKDGVLRKNVKEVVLDGSVYNTTHARNLHAYDMATNEYEHLAVAKSWTRRTCWRRYKDKLDEQNDLLDGLVLLHTVAKAIQWMPKLHRLVYSPGPRPIPLEKNSLKNLVPPKCTLDNFDTLHHFIGAIHCEQIANIREFAIDPLGASFERQPFNLHAFNFTSPGHLEAGQFFFRNLHKLHIEIDVLRSGQSDQTALDNLALLLSEAKDLSELSLHLVPWNSRERVMYRSLALGGQSIFSHLGLQTTWPNLRSLSLRGIYAQESEFQGLIDRHRYSLHSLQTELCGLRGGCWSPIVDEVVLKTNISEFVLKDVHEIQLNPNAPFPQDADWTQNTLYYSGHLRINENGGRFFDESRSGQQ</sequence>
<dbReference type="Pfam" id="PF12937">
    <property type="entry name" value="F-box-like"/>
    <property type="match status" value="1"/>
</dbReference>
<accession>A0A6A5TVR5</accession>
<dbReference type="Proteomes" id="UP000800035">
    <property type="component" value="Unassembled WGS sequence"/>
</dbReference>
<organism evidence="2 3">
    <name type="scientific">Byssothecium circinans</name>
    <dbReference type="NCBI Taxonomy" id="147558"/>
    <lineage>
        <taxon>Eukaryota</taxon>
        <taxon>Fungi</taxon>
        <taxon>Dikarya</taxon>
        <taxon>Ascomycota</taxon>
        <taxon>Pezizomycotina</taxon>
        <taxon>Dothideomycetes</taxon>
        <taxon>Pleosporomycetidae</taxon>
        <taxon>Pleosporales</taxon>
        <taxon>Massarineae</taxon>
        <taxon>Massarinaceae</taxon>
        <taxon>Byssothecium</taxon>
    </lineage>
</organism>
<dbReference type="OrthoDB" id="10262814at2759"/>
<dbReference type="AlphaFoldDB" id="A0A6A5TVR5"/>
<name>A0A6A5TVR5_9PLEO</name>